<protein>
    <submittedName>
        <fullName evidence="2">Regulatory protein RpfI</fullName>
    </submittedName>
</protein>
<feature type="chain" id="PRO_5003274067" evidence="1">
    <location>
        <begin position="19"/>
        <end position="374"/>
    </location>
</feature>
<gene>
    <name evidence="2" type="primary">rpfI</name>
    <name evidence="2" type="ORF">HMPREF9123_0295</name>
</gene>
<dbReference type="HOGENOM" id="CLU_043396_0_0_4"/>
<keyword evidence="1" id="KW-0732">Signal</keyword>
<reference evidence="2 3" key="1">
    <citation type="submission" date="2011-02" db="EMBL/GenBank/DDBJ databases">
        <authorList>
            <person name="Muzny D."/>
            <person name="Qin X."/>
            <person name="Deng J."/>
            <person name="Jiang H."/>
            <person name="Liu Y."/>
            <person name="Qu J."/>
            <person name="Song X.-Z."/>
            <person name="Zhang L."/>
            <person name="Thornton R."/>
            <person name="Coyle M."/>
            <person name="Francisco L."/>
            <person name="Jackson L."/>
            <person name="Javaid M."/>
            <person name="Korchina V."/>
            <person name="Kovar C."/>
            <person name="Mata R."/>
            <person name="Mathew T."/>
            <person name="Ngo R."/>
            <person name="Nguyen L."/>
            <person name="Nguyen N."/>
            <person name="Okwuonu G."/>
            <person name="Ongeri F."/>
            <person name="Pham C."/>
            <person name="Simmons D."/>
            <person name="Wilczek-Boney K."/>
            <person name="Hale W."/>
            <person name="Jakkamsetti A."/>
            <person name="Pham P."/>
            <person name="Ruth R."/>
            <person name="San Lucas F."/>
            <person name="Warren J."/>
            <person name="Zhang J."/>
            <person name="Zhao Z."/>
            <person name="Zhou C."/>
            <person name="Zhu D."/>
            <person name="Lee S."/>
            <person name="Bess C."/>
            <person name="Blankenburg K."/>
            <person name="Forbes L."/>
            <person name="Fu Q."/>
            <person name="Gubbala S."/>
            <person name="Hirani K."/>
            <person name="Jayaseelan J.C."/>
            <person name="Lara F."/>
            <person name="Munidasa M."/>
            <person name="Palculict T."/>
            <person name="Patil S."/>
            <person name="Pu L.-L."/>
            <person name="Saada N."/>
            <person name="Tang L."/>
            <person name="Weissenberger G."/>
            <person name="Zhu Y."/>
            <person name="Hemphill L."/>
            <person name="Shang Y."/>
            <person name="Youmans B."/>
            <person name="Ayvaz T."/>
            <person name="Ross M."/>
            <person name="Santibanez J."/>
            <person name="Aqrawi P."/>
            <person name="Gross S."/>
            <person name="Joshi V."/>
            <person name="Fowler G."/>
            <person name="Nazareth L."/>
            <person name="Reid J."/>
            <person name="Worley K."/>
            <person name="Petrosino J."/>
            <person name="Highlander S."/>
            <person name="Gibbs R."/>
        </authorList>
    </citation>
    <scope>NUCLEOTIDE SEQUENCE [LARGE SCALE GENOMIC DNA]</scope>
    <source>
        <strain evidence="2 3">ATCC BAA-1200</strain>
    </source>
</reference>
<sequence>MKPLLPILALLLPAAALAIGFRPGGEYTTLPCDHSDTCRRILPAAPQGFYQSHQDWETACDNTGTCRIAGYQADETAPPASILFTRPAGENAPVSGQLALGLKYGQADIPAGSRAEIRLNGQSIGSAPLDKSLYATLDKAQTQALIAALKTDAHIDISVGQQKWTVSDKGAAAALTKADGFQQRTDTPSALVRQGSSSHSVMPPYDAPAVRAVPVPQNGAYTLKQGTARHGKVLALLQQADNAPDRCPNLHQSKQPHDIRVYPLNNRQVLIAAACLEGAYQSTGFNAVLDKNLTRVQQILPRDYGGFGGFDPKTATLSGGFKGRGLGDCLHSQSAVWNGLNFSPDRKSSTGQCKGFPGGAWELPEFVSKNVGGK</sequence>
<name>F2B950_9NEIS</name>
<feature type="signal peptide" evidence="1">
    <location>
        <begin position="1"/>
        <end position="18"/>
    </location>
</feature>
<dbReference type="STRING" id="267212.GCA_001063965_00723"/>
<dbReference type="AlphaFoldDB" id="F2B950"/>
<comment type="caution">
    <text evidence="2">The sequence shown here is derived from an EMBL/GenBank/DDBJ whole genome shotgun (WGS) entry which is preliminary data.</text>
</comment>
<accession>F2B950</accession>
<evidence type="ECO:0000256" key="1">
    <source>
        <dbReference type="SAM" id="SignalP"/>
    </source>
</evidence>
<evidence type="ECO:0000313" key="3">
    <source>
        <dbReference type="Proteomes" id="UP000004105"/>
    </source>
</evidence>
<keyword evidence="3" id="KW-1185">Reference proteome</keyword>
<evidence type="ECO:0000313" key="2">
    <source>
        <dbReference type="EMBL" id="EGF12089.1"/>
    </source>
</evidence>
<dbReference type="Proteomes" id="UP000004105">
    <property type="component" value="Unassembled WGS sequence"/>
</dbReference>
<dbReference type="RefSeq" id="WP_007341308.1">
    <property type="nucleotide sequence ID" value="NZ_GL878494.1"/>
</dbReference>
<dbReference type="EMBL" id="AFAY01000004">
    <property type="protein sequence ID" value="EGF12089.1"/>
    <property type="molecule type" value="Genomic_DNA"/>
</dbReference>
<dbReference type="Pfam" id="PF06674">
    <property type="entry name" value="DUF1176"/>
    <property type="match status" value="1"/>
</dbReference>
<dbReference type="InterPro" id="IPR009560">
    <property type="entry name" value="DUF1176"/>
</dbReference>
<proteinExistence type="predicted"/>
<organism evidence="2 3">
    <name type="scientific">Neisseria bacilliformis ATCC BAA-1200</name>
    <dbReference type="NCBI Taxonomy" id="888742"/>
    <lineage>
        <taxon>Bacteria</taxon>
        <taxon>Pseudomonadati</taxon>
        <taxon>Pseudomonadota</taxon>
        <taxon>Betaproteobacteria</taxon>
        <taxon>Neisseriales</taxon>
        <taxon>Neisseriaceae</taxon>
        <taxon>Neisseria</taxon>
    </lineage>
</organism>